<dbReference type="GO" id="GO:0016787">
    <property type="term" value="F:hydrolase activity"/>
    <property type="evidence" value="ECO:0007669"/>
    <property type="project" value="UniProtKB-KW"/>
</dbReference>
<reference evidence="7" key="1">
    <citation type="journal article" date="2017" name="bioRxiv">
        <title>Comparative analysis of the genomes of Stylophora pistillata and Acropora digitifera provides evidence for extensive differences between species of corals.</title>
        <authorList>
            <person name="Voolstra C.R."/>
            <person name="Li Y."/>
            <person name="Liew Y.J."/>
            <person name="Baumgarten S."/>
            <person name="Zoccola D."/>
            <person name="Flot J.-F."/>
            <person name="Tambutte S."/>
            <person name="Allemand D."/>
            <person name="Aranda M."/>
        </authorList>
    </citation>
    <scope>NUCLEOTIDE SEQUENCE [LARGE SCALE GENOMIC DNA]</scope>
</reference>
<comment type="similarity">
    <text evidence="1 4">Belongs to the type-B carboxylesterase/lipase family.</text>
</comment>
<dbReference type="InterPro" id="IPR019819">
    <property type="entry name" value="Carboxylesterase_B_CS"/>
</dbReference>
<evidence type="ECO:0000313" key="7">
    <source>
        <dbReference type="Proteomes" id="UP000225706"/>
    </source>
</evidence>
<accession>A0A2B4SXP4</accession>
<dbReference type="FunFam" id="3.40.50.1820:FF:000128">
    <property type="entry name" value="Carboxylic ester hydrolase"/>
    <property type="match status" value="1"/>
</dbReference>
<feature type="domain" description="Carboxylesterase type B" evidence="5">
    <location>
        <begin position="6"/>
        <end position="528"/>
    </location>
</feature>
<dbReference type="InterPro" id="IPR002018">
    <property type="entry name" value="CarbesteraseB"/>
</dbReference>
<dbReference type="SUPFAM" id="SSF53474">
    <property type="entry name" value="alpha/beta-Hydrolases"/>
    <property type="match status" value="1"/>
</dbReference>
<evidence type="ECO:0000256" key="4">
    <source>
        <dbReference type="RuleBase" id="RU361235"/>
    </source>
</evidence>
<evidence type="ECO:0000256" key="1">
    <source>
        <dbReference type="ARBA" id="ARBA00005964"/>
    </source>
</evidence>
<dbReference type="Proteomes" id="UP000225706">
    <property type="component" value="Unassembled WGS sequence"/>
</dbReference>
<gene>
    <name evidence="6" type="primary">NLGN4X</name>
    <name evidence="6" type="ORF">AWC38_SpisGene1291</name>
</gene>
<dbReference type="Pfam" id="PF00135">
    <property type="entry name" value="COesterase"/>
    <property type="match status" value="1"/>
</dbReference>
<dbReference type="Gene3D" id="3.40.50.1820">
    <property type="entry name" value="alpha/beta hydrolase"/>
    <property type="match status" value="1"/>
</dbReference>
<dbReference type="AlphaFoldDB" id="A0A2B4SXP4"/>
<dbReference type="EC" id="3.1.1.-" evidence="4"/>
<sequence>MPQIKSTIVSTKYGDVEGVVSFYPNASGPFKSVSMFLGVPFAAPPTGNLKFKPPQPPQQWKPNVRQAKQYGNICWQDNSHEVFIRLFTQDFIYSEDCLFLDIYSPNVNLSLPVMMYIHGGGYESGTALIFQSDMLALHGVVVVVIQYRLGPFGFLTTGDSAASGNYGMLDQVAALKWVKENIGNFGGDPSKVTIFGKSAGGTSVSLHLLSPLSRNLFHQAIAESGVDLSPFATQPTSIGVHFAKELAQKLDCTTSDHTLMVDCIRGKEGSEIQKAAELMNNTHHQYVLWAPIADKNFLDDSPQHMRRRGEFKKVPLMISFTSNEGSTFLEPVAKSSFGLRESVDNGVSPSYFKKFVTELADAQSSRNETAVLIADALEFMYTPWPDNNDKYAMRSQLIDLIGDYIFFAPSHEVADIHSKYAPVYMYEFAHRSKTASATPEWMGVAHDENVPFDFGAPLTLPFYNDVDKYISLTIMALYTNFAKYGDPTPLPVSGVTWEKYNSNHRAYLRVDSKSKMAFSFAPRRMAFWNNYHPKLTQVTFGTTTTSAGAKDTGEIFINVLLAIALTIFN</sequence>
<dbReference type="PANTHER" id="PTHR43903">
    <property type="entry name" value="NEUROLIGIN"/>
    <property type="match status" value="1"/>
</dbReference>
<name>A0A2B4SXP4_STYPI</name>
<proteinExistence type="inferred from homology"/>
<dbReference type="InterPro" id="IPR051093">
    <property type="entry name" value="Neuroligin/BSAL"/>
</dbReference>
<dbReference type="InterPro" id="IPR029058">
    <property type="entry name" value="AB_hydrolase_fold"/>
</dbReference>
<keyword evidence="2" id="KW-0732">Signal</keyword>
<evidence type="ECO:0000259" key="5">
    <source>
        <dbReference type="Pfam" id="PF00135"/>
    </source>
</evidence>
<keyword evidence="7" id="KW-1185">Reference proteome</keyword>
<evidence type="ECO:0000256" key="3">
    <source>
        <dbReference type="ARBA" id="ARBA00022801"/>
    </source>
</evidence>
<protein>
    <recommendedName>
        <fullName evidence="4">Carboxylic ester hydrolase</fullName>
        <ecNumber evidence="4">3.1.1.-</ecNumber>
    </recommendedName>
</protein>
<evidence type="ECO:0000313" key="6">
    <source>
        <dbReference type="EMBL" id="PFX33883.1"/>
    </source>
</evidence>
<dbReference type="STRING" id="50429.A0A2B4SXP4"/>
<keyword evidence="3 4" id="KW-0378">Hydrolase</keyword>
<organism evidence="6 7">
    <name type="scientific">Stylophora pistillata</name>
    <name type="common">Smooth cauliflower coral</name>
    <dbReference type="NCBI Taxonomy" id="50429"/>
    <lineage>
        <taxon>Eukaryota</taxon>
        <taxon>Metazoa</taxon>
        <taxon>Cnidaria</taxon>
        <taxon>Anthozoa</taxon>
        <taxon>Hexacorallia</taxon>
        <taxon>Scleractinia</taxon>
        <taxon>Astrocoeniina</taxon>
        <taxon>Pocilloporidae</taxon>
        <taxon>Stylophora</taxon>
    </lineage>
</organism>
<dbReference type="PROSITE" id="PS00941">
    <property type="entry name" value="CARBOXYLESTERASE_B_2"/>
    <property type="match status" value="1"/>
</dbReference>
<dbReference type="EMBL" id="LSMT01000008">
    <property type="protein sequence ID" value="PFX33883.1"/>
    <property type="molecule type" value="Genomic_DNA"/>
</dbReference>
<dbReference type="PROSITE" id="PS00122">
    <property type="entry name" value="CARBOXYLESTERASE_B_1"/>
    <property type="match status" value="1"/>
</dbReference>
<dbReference type="OrthoDB" id="3200163at2759"/>
<comment type="caution">
    <text evidence="6">The sequence shown here is derived from an EMBL/GenBank/DDBJ whole genome shotgun (WGS) entry which is preliminary data.</text>
</comment>
<dbReference type="InterPro" id="IPR019826">
    <property type="entry name" value="Carboxylesterase_B_AS"/>
</dbReference>
<evidence type="ECO:0000256" key="2">
    <source>
        <dbReference type="ARBA" id="ARBA00022729"/>
    </source>
</evidence>